<proteinExistence type="predicted"/>
<comment type="caution">
    <text evidence="1">The sequence shown here is derived from an EMBL/GenBank/DDBJ whole genome shotgun (WGS) entry which is preliminary data.</text>
</comment>
<dbReference type="EMBL" id="LFYR01002190">
    <property type="protein sequence ID" value="KMZ56407.1"/>
    <property type="molecule type" value="Genomic_DNA"/>
</dbReference>
<organism evidence="1 2">
    <name type="scientific">Zostera marina</name>
    <name type="common">Eelgrass</name>
    <dbReference type="NCBI Taxonomy" id="29655"/>
    <lineage>
        <taxon>Eukaryota</taxon>
        <taxon>Viridiplantae</taxon>
        <taxon>Streptophyta</taxon>
        <taxon>Embryophyta</taxon>
        <taxon>Tracheophyta</taxon>
        <taxon>Spermatophyta</taxon>
        <taxon>Magnoliopsida</taxon>
        <taxon>Liliopsida</taxon>
        <taxon>Zosteraceae</taxon>
        <taxon>Zostera</taxon>
    </lineage>
</organism>
<sequence>NSELKILSLHSQISPGLHIFISSSTVGDFHSVI</sequence>
<evidence type="ECO:0000313" key="1">
    <source>
        <dbReference type="EMBL" id="KMZ56407.1"/>
    </source>
</evidence>
<feature type="non-terminal residue" evidence="1">
    <location>
        <position position="1"/>
    </location>
</feature>
<dbReference type="Proteomes" id="UP000036987">
    <property type="component" value="Unassembled WGS sequence"/>
</dbReference>
<feature type="non-terminal residue" evidence="1">
    <location>
        <position position="33"/>
    </location>
</feature>
<gene>
    <name evidence="1" type="ORF">ZOSMA_9637G00010</name>
</gene>
<dbReference type="AlphaFoldDB" id="A0A0K9NJZ5"/>
<accession>A0A0K9NJZ5</accession>
<reference evidence="2" key="1">
    <citation type="journal article" date="2016" name="Nature">
        <title>The genome of the seagrass Zostera marina reveals angiosperm adaptation to the sea.</title>
        <authorList>
            <person name="Olsen J.L."/>
            <person name="Rouze P."/>
            <person name="Verhelst B."/>
            <person name="Lin Y.-C."/>
            <person name="Bayer T."/>
            <person name="Collen J."/>
            <person name="Dattolo E."/>
            <person name="De Paoli E."/>
            <person name="Dittami S."/>
            <person name="Maumus F."/>
            <person name="Michel G."/>
            <person name="Kersting A."/>
            <person name="Lauritano C."/>
            <person name="Lohaus R."/>
            <person name="Toepel M."/>
            <person name="Tonon T."/>
            <person name="Vanneste K."/>
            <person name="Amirebrahimi M."/>
            <person name="Brakel J."/>
            <person name="Bostroem C."/>
            <person name="Chovatia M."/>
            <person name="Grimwood J."/>
            <person name="Jenkins J.W."/>
            <person name="Jueterbock A."/>
            <person name="Mraz A."/>
            <person name="Stam W.T."/>
            <person name="Tice H."/>
            <person name="Bornberg-Bauer E."/>
            <person name="Green P.J."/>
            <person name="Pearson G.A."/>
            <person name="Procaccini G."/>
            <person name="Duarte C.M."/>
            <person name="Schmutz J."/>
            <person name="Reusch T.B.H."/>
            <person name="Van de Peer Y."/>
        </authorList>
    </citation>
    <scope>NUCLEOTIDE SEQUENCE [LARGE SCALE GENOMIC DNA]</scope>
    <source>
        <strain evidence="2">cv. Finnish</strain>
    </source>
</reference>
<protein>
    <submittedName>
        <fullName evidence="1">Uncharacterized protein</fullName>
    </submittedName>
</protein>
<name>A0A0K9NJZ5_ZOSMR</name>
<keyword evidence="2" id="KW-1185">Reference proteome</keyword>
<evidence type="ECO:0000313" key="2">
    <source>
        <dbReference type="Proteomes" id="UP000036987"/>
    </source>
</evidence>